<dbReference type="EMBL" id="CADCTC010000117">
    <property type="protein sequence ID" value="CAA9246441.1"/>
    <property type="molecule type" value="Genomic_DNA"/>
</dbReference>
<proteinExistence type="predicted"/>
<reference evidence="1" key="1">
    <citation type="submission" date="2020-02" db="EMBL/GenBank/DDBJ databases">
        <authorList>
            <person name="Meier V. D."/>
        </authorList>
    </citation>
    <scope>NUCLEOTIDE SEQUENCE</scope>
    <source>
        <strain evidence="1">AVDCRST_MAG77</strain>
    </source>
</reference>
<evidence type="ECO:0000313" key="1">
    <source>
        <dbReference type="EMBL" id="CAA9246441.1"/>
    </source>
</evidence>
<protein>
    <submittedName>
        <fullName evidence="1">Uncharacterized protein</fullName>
    </submittedName>
</protein>
<name>A0A6J4ICH3_9CHLR</name>
<dbReference type="AlphaFoldDB" id="A0A6J4ICH3"/>
<sequence length="82" mass="9560">MFGWVSLLAGVLCGSLRGRSALLLENLLLRQQLAVALRARRRPRLRRGDRVFWMVARRLCADWRRHLVLVQPETGIDKLRRA</sequence>
<organism evidence="1">
    <name type="scientific">uncultured Chloroflexota bacterium</name>
    <dbReference type="NCBI Taxonomy" id="166587"/>
    <lineage>
        <taxon>Bacteria</taxon>
        <taxon>Bacillati</taxon>
        <taxon>Chloroflexota</taxon>
        <taxon>environmental samples</taxon>
    </lineage>
</organism>
<accession>A0A6J4ICH3</accession>
<gene>
    <name evidence="1" type="ORF">AVDCRST_MAG77-1828</name>
</gene>